<sequence>MEFAYKVWIEKDGNTVFGMGIYKLLDLVAETGSLHKAAQELGMSYRAAWGKVREYEERLGIGLLEKGRHGRTGASLTREGEQILKHFQEILKEMDRLVSTGPLSRIIDKIEDIGPAQE</sequence>
<gene>
    <name evidence="2" type="ORF">SCFA_450034</name>
</gene>
<name>A0A485M152_9ZZZZ</name>
<dbReference type="InterPro" id="IPR000847">
    <property type="entry name" value="LysR_HTH_N"/>
</dbReference>
<evidence type="ECO:0000313" key="2">
    <source>
        <dbReference type="EMBL" id="VFU15796.1"/>
    </source>
</evidence>
<feature type="domain" description="HTH lysR-type" evidence="1">
    <location>
        <begin position="23"/>
        <end position="81"/>
    </location>
</feature>
<evidence type="ECO:0000259" key="1">
    <source>
        <dbReference type="Pfam" id="PF00126"/>
    </source>
</evidence>
<dbReference type="PANTHER" id="PTHR30432:SF1">
    <property type="entry name" value="DNA-BINDING TRANSCRIPTIONAL DUAL REGULATOR MODE"/>
    <property type="match status" value="1"/>
</dbReference>
<dbReference type="AlphaFoldDB" id="A0A485M152"/>
<dbReference type="EMBL" id="CAADRM010000109">
    <property type="protein sequence ID" value="VFU15796.1"/>
    <property type="molecule type" value="Genomic_DNA"/>
</dbReference>
<dbReference type="Gene3D" id="1.10.10.10">
    <property type="entry name" value="Winged helix-like DNA-binding domain superfamily/Winged helix DNA-binding domain"/>
    <property type="match status" value="1"/>
</dbReference>
<dbReference type="InterPro" id="IPR036390">
    <property type="entry name" value="WH_DNA-bd_sf"/>
</dbReference>
<dbReference type="GO" id="GO:0003700">
    <property type="term" value="F:DNA-binding transcription factor activity"/>
    <property type="evidence" value="ECO:0007669"/>
    <property type="project" value="InterPro"/>
</dbReference>
<dbReference type="PANTHER" id="PTHR30432">
    <property type="entry name" value="TRANSCRIPTIONAL REGULATOR MODE"/>
    <property type="match status" value="1"/>
</dbReference>
<dbReference type="Pfam" id="PF00126">
    <property type="entry name" value="HTH_1"/>
    <property type="match status" value="1"/>
</dbReference>
<organism evidence="2">
    <name type="scientific">anaerobic digester metagenome</name>
    <dbReference type="NCBI Taxonomy" id="1263854"/>
    <lineage>
        <taxon>unclassified sequences</taxon>
        <taxon>metagenomes</taxon>
        <taxon>ecological metagenomes</taxon>
    </lineage>
</organism>
<proteinExistence type="predicted"/>
<dbReference type="InterPro" id="IPR036388">
    <property type="entry name" value="WH-like_DNA-bd_sf"/>
</dbReference>
<protein>
    <submittedName>
        <fullName evidence="2">Bacterial regulatory helix-turn-helix protein, lysR family</fullName>
    </submittedName>
</protein>
<dbReference type="SUPFAM" id="SSF46785">
    <property type="entry name" value="Winged helix' DNA-binding domain"/>
    <property type="match status" value="1"/>
</dbReference>
<dbReference type="InterPro" id="IPR051815">
    <property type="entry name" value="Molybdate_resp_trans_reg"/>
</dbReference>
<accession>A0A485M152</accession>
<reference evidence="2" key="1">
    <citation type="submission" date="2019-03" db="EMBL/GenBank/DDBJ databases">
        <authorList>
            <person name="Hao L."/>
        </authorList>
    </citation>
    <scope>NUCLEOTIDE SEQUENCE</scope>
</reference>